<reference evidence="2" key="5">
    <citation type="journal article" date="2021" name="G3 (Bethesda)">
        <title>Aegilops tauschii genome assembly Aet v5.0 features greater sequence contiguity and improved annotation.</title>
        <authorList>
            <person name="Wang L."/>
            <person name="Zhu T."/>
            <person name="Rodriguez J.C."/>
            <person name="Deal K.R."/>
            <person name="Dubcovsky J."/>
            <person name="McGuire P.E."/>
            <person name="Lux T."/>
            <person name="Spannagl M."/>
            <person name="Mayer K.F.X."/>
            <person name="Baldrich P."/>
            <person name="Meyers B.C."/>
            <person name="Huo N."/>
            <person name="Gu Y.Q."/>
            <person name="Zhou H."/>
            <person name="Devos K.M."/>
            <person name="Bennetzen J.L."/>
            <person name="Unver T."/>
            <person name="Budak H."/>
            <person name="Gulick P.J."/>
            <person name="Galiba G."/>
            <person name="Kalapos B."/>
            <person name="Nelson D.R."/>
            <person name="Li P."/>
            <person name="You F.M."/>
            <person name="Luo M.C."/>
            <person name="Dvorak J."/>
        </authorList>
    </citation>
    <scope>NUCLEOTIDE SEQUENCE [LARGE SCALE GENOMIC DNA]</scope>
    <source>
        <strain evidence="2">cv. AL8/78</strain>
    </source>
</reference>
<reference evidence="2" key="3">
    <citation type="journal article" date="2017" name="Nature">
        <title>Genome sequence of the progenitor of the wheat D genome Aegilops tauschii.</title>
        <authorList>
            <person name="Luo M.C."/>
            <person name="Gu Y.Q."/>
            <person name="Puiu D."/>
            <person name="Wang H."/>
            <person name="Twardziok S.O."/>
            <person name="Deal K.R."/>
            <person name="Huo N."/>
            <person name="Zhu T."/>
            <person name="Wang L."/>
            <person name="Wang Y."/>
            <person name="McGuire P.E."/>
            <person name="Liu S."/>
            <person name="Long H."/>
            <person name="Ramasamy R.K."/>
            <person name="Rodriguez J.C."/>
            <person name="Van S.L."/>
            <person name="Yuan L."/>
            <person name="Wang Z."/>
            <person name="Xia Z."/>
            <person name="Xiao L."/>
            <person name="Anderson O.D."/>
            <person name="Ouyang S."/>
            <person name="Liang Y."/>
            <person name="Zimin A.V."/>
            <person name="Pertea G."/>
            <person name="Qi P."/>
            <person name="Bennetzen J.L."/>
            <person name="Dai X."/>
            <person name="Dawson M.W."/>
            <person name="Muller H.G."/>
            <person name="Kugler K."/>
            <person name="Rivarola-Duarte L."/>
            <person name="Spannagl M."/>
            <person name="Mayer K.F.X."/>
            <person name="Lu F.H."/>
            <person name="Bevan M.W."/>
            <person name="Leroy P."/>
            <person name="Li P."/>
            <person name="You F.M."/>
            <person name="Sun Q."/>
            <person name="Liu Z."/>
            <person name="Lyons E."/>
            <person name="Wicker T."/>
            <person name="Salzberg S.L."/>
            <person name="Devos K.M."/>
            <person name="Dvorak J."/>
        </authorList>
    </citation>
    <scope>NUCLEOTIDE SEQUENCE [LARGE SCALE GENOMIC DNA]</scope>
    <source>
        <strain evidence="2">cv. AL8/78</strain>
    </source>
</reference>
<feature type="region of interest" description="Disordered" evidence="1">
    <location>
        <begin position="1"/>
        <end position="43"/>
    </location>
</feature>
<reference evidence="3" key="1">
    <citation type="journal article" date="2014" name="Science">
        <title>Ancient hybridizations among the ancestral genomes of bread wheat.</title>
        <authorList>
            <consortium name="International Wheat Genome Sequencing Consortium,"/>
            <person name="Marcussen T."/>
            <person name="Sandve S.R."/>
            <person name="Heier L."/>
            <person name="Spannagl M."/>
            <person name="Pfeifer M."/>
            <person name="Jakobsen K.S."/>
            <person name="Wulff B.B."/>
            <person name="Steuernagel B."/>
            <person name="Mayer K.F."/>
            <person name="Olsen O.A."/>
        </authorList>
    </citation>
    <scope>NUCLEOTIDE SEQUENCE [LARGE SCALE GENOMIC DNA]</scope>
    <source>
        <strain evidence="3">cv. AL8/78</strain>
    </source>
</reference>
<protein>
    <submittedName>
        <fullName evidence="2">Uncharacterized protein</fullName>
    </submittedName>
</protein>
<evidence type="ECO:0000313" key="2">
    <source>
        <dbReference type="EnsemblPlants" id="AET6Gv20065100.21"/>
    </source>
</evidence>
<reference evidence="3" key="2">
    <citation type="journal article" date="2017" name="Nat. Plants">
        <title>The Aegilops tauschii genome reveals multiple impacts of transposons.</title>
        <authorList>
            <person name="Zhao G."/>
            <person name="Zou C."/>
            <person name="Li K."/>
            <person name="Wang K."/>
            <person name="Li T."/>
            <person name="Gao L."/>
            <person name="Zhang X."/>
            <person name="Wang H."/>
            <person name="Yang Z."/>
            <person name="Liu X."/>
            <person name="Jiang W."/>
            <person name="Mao L."/>
            <person name="Kong X."/>
            <person name="Jiao Y."/>
            <person name="Jia J."/>
        </authorList>
    </citation>
    <scope>NUCLEOTIDE SEQUENCE [LARGE SCALE GENOMIC DNA]</scope>
    <source>
        <strain evidence="3">cv. AL8/78</strain>
    </source>
</reference>
<evidence type="ECO:0000256" key="1">
    <source>
        <dbReference type="SAM" id="MobiDB-lite"/>
    </source>
</evidence>
<feature type="compositionally biased region" description="Polar residues" evidence="1">
    <location>
        <begin position="26"/>
        <end position="35"/>
    </location>
</feature>
<dbReference type="EnsemblPlants" id="AET6Gv20065100.21">
    <property type="protein sequence ID" value="AET6Gv20065100.21"/>
    <property type="gene ID" value="AET6Gv20065100"/>
</dbReference>
<dbReference type="Gramene" id="AET6Gv20065100.21">
    <property type="protein sequence ID" value="AET6Gv20065100.21"/>
    <property type="gene ID" value="AET6Gv20065100"/>
</dbReference>
<organism evidence="2 3">
    <name type="scientific">Aegilops tauschii subsp. strangulata</name>
    <name type="common">Goatgrass</name>
    <dbReference type="NCBI Taxonomy" id="200361"/>
    <lineage>
        <taxon>Eukaryota</taxon>
        <taxon>Viridiplantae</taxon>
        <taxon>Streptophyta</taxon>
        <taxon>Embryophyta</taxon>
        <taxon>Tracheophyta</taxon>
        <taxon>Spermatophyta</taxon>
        <taxon>Magnoliopsida</taxon>
        <taxon>Liliopsida</taxon>
        <taxon>Poales</taxon>
        <taxon>Poaceae</taxon>
        <taxon>BOP clade</taxon>
        <taxon>Pooideae</taxon>
        <taxon>Triticodae</taxon>
        <taxon>Triticeae</taxon>
        <taxon>Triticinae</taxon>
        <taxon>Aegilops</taxon>
    </lineage>
</organism>
<keyword evidence="3" id="KW-1185">Reference proteome</keyword>
<reference evidence="2" key="4">
    <citation type="submission" date="2019-03" db="UniProtKB">
        <authorList>
            <consortium name="EnsemblPlants"/>
        </authorList>
    </citation>
    <scope>IDENTIFICATION</scope>
</reference>
<dbReference type="Proteomes" id="UP000015105">
    <property type="component" value="Chromosome 6D"/>
</dbReference>
<proteinExistence type="predicted"/>
<accession>A0A453MT39</accession>
<evidence type="ECO:0000313" key="3">
    <source>
        <dbReference type="Proteomes" id="UP000015105"/>
    </source>
</evidence>
<name>A0A453MT39_AEGTS</name>
<dbReference type="AlphaFoldDB" id="A0A453MT39"/>
<sequence>MAVVAERGKNKPKPHASQPMRLIPSSRLQPRVSKSSAEECRRGVPYGGRHRDYYALPSVVLLEIVFAPDLGPNPMMNDVYMYTSIYPSVSVSGPPFFPFHHSSSSWLAYRSSFAVTEAIDQSIKWFSILFFRSRASVQRE</sequence>